<evidence type="ECO:0000259" key="9">
    <source>
        <dbReference type="PROSITE" id="PS51883"/>
    </source>
</evidence>
<keyword evidence="2 7" id="KW-0963">Cytoplasm</keyword>
<dbReference type="EC" id="3.6.5.-" evidence="7"/>
<keyword evidence="3 7" id="KW-0547">Nucleotide-binding</keyword>
<dbReference type="PIRSF" id="PIRSF002401">
    <property type="entry name" value="GTP_bd_Obg/CgtA"/>
    <property type="match status" value="1"/>
</dbReference>
<evidence type="ECO:0000256" key="7">
    <source>
        <dbReference type="HAMAP-Rule" id="MF_01454"/>
    </source>
</evidence>
<evidence type="ECO:0000256" key="6">
    <source>
        <dbReference type="ARBA" id="ARBA00023134"/>
    </source>
</evidence>
<comment type="caution">
    <text evidence="10">The sequence shown here is derived from an EMBL/GenBank/DDBJ whole genome shotgun (WGS) entry which is preliminary data.</text>
</comment>
<reference evidence="11" key="1">
    <citation type="submission" date="2017-09" db="EMBL/GenBank/DDBJ databases">
        <title>Depth-based differentiation of microbial function through sediment-hosted aquifers and enrichment of novel symbionts in the deep terrestrial subsurface.</title>
        <authorList>
            <person name="Probst A.J."/>
            <person name="Ladd B."/>
            <person name="Jarett J.K."/>
            <person name="Geller-Mcgrath D.E."/>
            <person name="Sieber C.M.K."/>
            <person name="Emerson J.B."/>
            <person name="Anantharaman K."/>
            <person name="Thomas B.C."/>
            <person name="Malmstrom R."/>
            <person name="Stieglmeier M."/>
            <person name="Klingl A."/>
            <person name="Woyke T."/>
            <person name="Ryan C.M."/>
            <person name="Banfield J.F."/>
        </authorList>
    </citation>
    <scope>NUCLEOTIDE SEQUENCE [LARGE SCALE GENOMIC DNA]</scope>
</reference>
<dbReference type="Pfam" id="PF01018">
    <property type="entry name" value="GTP1_OBG"/>
    <property type="match status" value="1"/>
</dbReference>
<comment type="similarity">
    <text evidence="1 7">Belongs to the TRAFAC class OBG-HflX-like GTPase superfamily. OBG GTPase family.</text>
</comment>
<dbReference type="InterPro" id="IPR006073">
    <property type="entry name" value="GTP-bd"/>
</dbReference>
<dbReference type="CDD" id="cd01898">
    <property type="entry name" value="Obg"/>
    <property type="match status" value="1"/>
</dbReference>
<comment type="cofactor">
    <cofactor evidence="7">
        <name>Mg(2+)</name>
        <dbReference type="ChEBI" id="CHEBI:18420"/>
    </cofactor>
</comment>
<dbReference type="InterPro" id="IPR036726">
    <property type="entry name" value="GTP1_OBG_dom_sf"/>
</dbReference>
<feature type="binding site" evidence="7">
    <location>
        <begin position="189"/>
        <end position="193"/>
    </location>
    <ligand>
        <name>GTP</name>
        <dbReference type="ChEBI" id="CHEBI:37565"/>
    </ligand>
</feature>
<dbReference type="Proteomes" id="UP000230481">
    <property type="component" value="Unassembled WGS sequence"/>
</dbReference>
<dbReference type="AlphaFoldDB" id="A0A2M6WVI6"/>
<evidence type="ECO:0000313" key="11">
    <source>
        <dbReference type="Proteomes" id="UP000230481"/>
    </source>
</evidence>
<evidence type="ECO:0000313" key="10">
    <source>
        <dbReference type="EMBL" id="PIT96817.1"/>
    </source>
</evidence>
<sequence>MFIDELIIHIKAGKGGDGVVRWLHEKDKEFGGPSGGDGGRGGDVFAVSARNLNLLARYRNKKEFCAENAENGKNNNLHGASGRNLEILLPIGSIITNKQTGEKIYLNKEGEKILLLKGGNGGYGNEHFKSSINQRPKEFTKGKLGEEADFYIEVELIADVGLIGLPNSGKTSILNELANTRGKVGDYPFTTLEPNLGEYFGHIISDIPGLIKGAAEGKGLGHKFLRHIRRVKILAHLISLENEDLDEAYKIIRKELGRFDKELLDKKEIIVLTKTDLIKDEKTIEKIIKKMQKINPNIIALTIYDDNSVKKFKDFLHKFLVLCANTSITA</sequence>
<dbReference type="InterPro" id="IPR006074">
    <property type="entry name" value="GTP1-OBG_CS"/>
</dbReference>
<dbReference type="PRINTS" id="PR00326">
    <property type="entry name" value="GTP1OBG"/>
</dbReference>
<evidence type="ECO:0000256" key="4">
    <source>
        <dbReference type="ARBA" id="ARBA00022801"/>
    </source>
</evidence>
<dbReference type="HAMAP" id="MF_01454">
    <property type="entry name" value="GTPase_Obg"/>
    <property type="match status" value="1"/>
</dbReference>
<gene>
    <name evidence="7" type="primary">obg</name>
    <name evidence="10" type="ORF">COT82_01100</name>
</gene>
<proteinExistence type="inferred from homology"/>
<dbReference type="InterPro" id="IPR006169">
    <property type="entry name" value="GTP1_OBG_dom"/>
</dbReference>
<dbReference type="PANTHER" id="PTHR11702:SF31">
    <property type="entry name" value="MITOCHONDRIAL RIBOSOME-ASSOCIATED GTPASE 2"/>
    <property type="match status" value="1"/>
</dbReference>
<dbReference type="PROSITE" id="PS51710">
    <property type="entry name" value="G_OBG"/>
    <property type="match status" value="1"/>
</dbReference>
<dbReference type="NCBIfam" id="NF008956">
    <property type="entry name" value="PRK12299.1"/>
    <property type="match status" value="1"/>
</dbReference>
<protein>
    <recommendedName>
        <fullName evidence="7">GTPase Obg</fullName>
        <ecNumber evidence="7">3.6.5.-</ecNumber>
    </recommendedName>
    <alternativeName>
        <fullName evidence="7">GTP-binding protein Obg</fullName>
    </alternativeName>
</protein>
<dbReference type="InterPro" id="IPR027417">
    <property type="entry name" value="P-loop_NTPase"/>
</dbReference>
<evidence type="ECO:0000256" key="5">
    <source>
        <dbReference type="ARBA" id="ARBA00022842"/>
    </source>
</evidence>
<dbReference type="InterPro" id="IPR045086">
    <property type="entry name" value="OBG_GTPase"/>
</dbReference>
<dbReference type="GO" id="GO:0005737">
    <property type="term" value="C:cytoplasm"/>
    <property type="evidence" value="ECO:0007669"/>
    <property type="project" value="UniProtKB-SubCell"/>
</dbReference>
<evidence type="ECO:0000256" key="1">
    <source>
        <dbReference type="ARBA" id="ARBA00007699"/>
    </source>
</evidence>
<dbReference type="EMBL" id="PFAA01000024">
    <property type="protein sequence ID" value="PIT96817.1"/>
    <property type="molecule type" value="Genomic_DNA"/>
</dbReference>
<keyword evidence="5 7" id="KW-0460">Magnesium</keyword>
<name>A0A2M6WVI6_9BACT</name>
<evidence type="ECO:0000259" key="8">
    <source>
        <dbReference type="PROSITE" id="PS51710"/>
    </source>
</evidence>
<dbReference type="Gene3D" id="3.40.50.300">
    <property type="entry name" value="P-loop containing nucleotide triphosphate hydrolases"/>
    <property type="match status" value="1"/>
</dbReference>
<dbReference type="Gene3D" id="2.70.210.12">
    <property type="entry name" value="GTP1/OBG domain"/>
    <property type="match status" value="1"/>
</dbReference>
<dbReference type="PROSITE" id="PS00905">
    <property type="entry name" value="GTP1_OBG"/>
    <property type="match status" value="1"/>
</dbReference>
<dbReference type="InterPro" id="IPR014100">
    <property type="entry name" value="GTP-bd_Obg/CgtA"/>
</dbReference>
<keyword evidence="7" id="KW-0479">Metal-binding</keyword>
<evidence type="ECO:0000256" key="2">
    <source>
        <dbReference type="ARBA" id="ARBA00022490"/>
    </source>
</evidence>
<organism evidence="10 11">
    <name type="scientific">Candidatus Campbellbacteria bacterium CG10_big_fil_rev_8_21_14_0_10_35_52</name>
    <dbReference type="NCBI Taxonomy" id="1974527"/>
    <lineage>
        <taxon>Bacteria</taxon>
        <taxon>Candidatus Campbelliibacteriota</taxon>
    </lineage>
</organism>
<feature type="domain" description="OBG-type G" evidence="8">
    <location>
        <begin position="158"/>
        <end position="321"/>
    </location>
</feature>
<dbReference type="GO" id="GO:0000287">
    <property type="term" value="F:magnesium ion binding"/>
    <property type="evidence" value="ECO:0007669"/>
    <property type="project" value="InterPro"/>
</dbReference>
<dbReference type="NCBIfam" id="TIGR02729">
    <property type="entry name" value="Obg_CgtA"/>
    <property type="match status" value="1"/>
</dbReference>
<keyword evidence="6 7" id="KW-0342">GTP-binding</keyword>
<dbReference type="InterPro" id="IPR031167">
    <property type="entry name" value="G_OBG"/>
</dbReference>
<feature type="domain" description="Obg" evidence="9">
    <location>
        <begin position="1"/>
        <end position="157"/>
    </location>
</feature>
<feature type="binding site" evidence="7">
    <location>
        <position position="171"/>
    </location>
    <ligand>
        <name>Mg(2+)</name>
        <dbReference type="ChEBI" id="CHEBI:18420"/>
    </ligand>
</feature>
<comment type="function">
    <text evidence="7">An essential GTPase which binds GTP, GDP and possibly (p)ppGpp with moderate affinity, with high nucleotide exchange rates and a fairly low GTP hydrolysis rate. Plays a role in control of the cell cycle, stress response, ribosome biogenesis and in those bacteria that undergo differentiation, in morphogenesis control.</text>
</comment>
<dbReference type="Pfam" id="PF01926">
    <property type="entry name" value="MMR_HSR1"/>
    <property type="match status" value="1"/>
</dbReference>
<dbReference type="SUPFAM" id="SSF82051">
    <property type="entry name" value="Obg GTP-binding protein N-terminal domain"/>
    <property type="match status" value="1"/>
</dbReference>
<evidence type="ECO:0000256" key="3">
    <source>
        <dbReference type="ARBA" id="ARBA00022741"/>
    </source>
</evidence>
<comment type="subunit">
    <text evidence="7">Monomer.</text>
</comment>
<feature type="binding site" evidence="7">
    <location>
        <position position="191"/>
    </location>
    <ligand>
        <name>Mg(2+)</name>
        <dbReference type="ChEBI" id="CHEBI:18420"/>
    </ligand>
</feature>
<feature type="binding site" evidence="7">
    <location>
        <begin position="302"/>
        <end position="304"/>
    </location>
    <ligand>
        <name>GTP</name>
        <dbReference type="ChEBI" id="CHEBI:37565"/>
    </ligand>
</feature>
<dbReference type="GO" id="GO:0042254">
    <property type="term" value="P:ribosome biogenesis"/>
    <property type="evidence" value="ECO:0007669"/>
    <property type="project" value="UniProtKB-UniRule"/>
</dbReference>
<keyword evidence="4 7" id="KW-0378">Hydrolase</keyword>
<feature type="binding site" evidence="7">
    <location>
        <begin position="273"/>
        <end position="276"/>
    </location>
    <ligand>
        <name>GTP</name>
        <dbReference type="ChEBI" id="CHEBI:37565"/>
    </ligand>
</feature>
<dbReference type="PANTHER" id="PTHR11702">
    <property type="entry name" value="DEVELOPMENTALLY REGULATED GTP-BINDING PROTEIN-RELATED"/>
    <property type="match status" value="1"/>
</dbReference>
<feature type="binding site" evidence="7">
    <location>
        <begin position="206"/>
        <end position="209"/>
    </location>
    <ligand>
        <name>GTP</name>
        <dbReference type="ChEBI" id="CHEBI:37565"/>
    </ligand>
</feature>
<dbReference type="PROSITE" id="PS51883">
    <property type="entry name" value="OBG"/>
    <property type="match status" value="1"/>
</dbReference>
<dbReference type="SUPFAM" id="SSF52540">
    <property type="entry name" value="P-loop containing nucleoside triphosphate hydrolases"/>
    <property type="match status" value="1"/>
</dbReference>
<accession>A0A2M6WVI6</accession>
<dbReference type="FunFam" id="2.70.210.12:FF:000001">
    <property type="entry name" value="GTPase Obg"/>
    <property type="match status" value="1"/>
</dbReference>
<comment type="caution">
    <text evidence="7">Lacks conserved residue(s) required for the propagation of feature annotation.</text>
</comment>
<dbReference type="GO" id="GO:0003924">
    <property type="term" value="F:GTPase activity"/>
    <property type="evidence" value="ECO:0007669"/>
    <property type="project" value="UniProtKB-UniRule"/>
</dbReference>
<comment type="subcellular location">
    <subcellularLocation>
        <location evidence="7">Cytoplasm</location>
    </subcellularLocation>
</comment>
<dbReference type="GO" id="GO:0005525">
    <property type="term" value="F:GTP binding"/>
    <property type="evidence" value="ECO:0007669"/>
    <property type="project" value="UniProtKB-UniRule"/>
</dbReference>